<evidence type="ECO:0000256" key="4">
    <source>
        <dbReference type="ARBA" id="ARBA00022679"/>
    </source>
</evidence>
<dbReference type="GO" id="GO:0061665">
    <property type="term" value="F:SUMO ligase activity"/>
    <property type="evidence" value="ECO:0007669"/>
    <property type="project" value="TreeGrafter"/>
</dbReference>
<dbReference type="GO" id="GO:0006357">
    <property type="term" value="P:regulation of transcription by RNA polymerase II"/>
    <property type="evidence" value="ECO:0007669"/>
    <property type="project" value="TreeGrafter"/>
</dbReference>
<dbReference type="Pfam" id="PF14324">
    <property type="entry name" value="PINIT"/>
    <property type="match status" value="1"/>
</dbReference>
<dbReference type="InterPro" id="IPR038654">
    <property type="entry name" value="PINIT_sf"/>
</dbReference>
<dbReference type="SMART" id="SM00513">
    <property type="entry name" value="SAP"/>
    <property type="match status" value="1"/>
</dbReference>
<dbReference type="InterPro" id="IPR023321">
    <property type="entry name" value="PINIT"/>
</dbReference>
<dbReference type="PROSITE" id="PS50800">
    <property type="entry name" value="SAP"/>
    <property type="match status" value="1"/>
</dbReference>
<evidence type="ECO:0000256" key="2">
    <source>
        <dbReference type="ARBA" id="ARBA00005383"/>
    </source>
</evidence>
<evidence type="ECO:0000256" key="1">
    <source>
        <dbReference type="ARBA" id="ARBA00004718"/>
    </source>
</evidence>
<evidence type="ECO:0000256" key="10">
    <source>
        <dbReference type="ARBA" id="ARBA00023015"/>
    </source>
</evidence>
<comment type="similarity">
    <text evidence="2">Belongs to the PIAS family.</text>
</comment>
<dbReference type="Gene3D" id="3.30.40.10">
    <property type="entry name" value="Zinc/RING finger domain, C3HC4 (zinc finger)"/>
    <property type="match status" value="1"/>
</dbReference>
<keyword evidence="7" id="KW-0833">Ubl conjugation pathway</keyword>
<dbReference type="Proteomes" id="UP000299084">
    <property type="component" value="Unassembled WGS sequence"/>
</dbReference>
<keyword evidence="6 14" id="KW-0863">Zinc-finger</keyword>
<evidence type="ECO:0000256" key="14">
    <source>
        <dbReference type="PROSITE-ProRule" id="PRU00452"/>
    </source>
</evidence>
<evidence type="ECO:0000256" key="12">
    <source>
        <dbReference type="ARBA" id="ARBA00023242"/>
    </source>
</evidence>
<dbReference type="PROSITE" id="PS51044">
    <property type="entry name" value="ZF_SP_RING"/>
    <property type="match status" value="1"/>
</dbReference>
<feature type="domain" description="SAP" evidence="16">
    <location>
        <begin position="2"/>
        <end position="36"/>
    </location>
</feature>
<evidence type="ECO:0000313" key="19">
    <source>
        <dbReference type="EMBL" id="KAB1256157.1"/>
    </source>
</evidence>
<dbReference type="FunFam" id="1.10.720.30:FF:000001">
    <property type="entry name" value="E3 SUMO-protein ligase PIAS2 isoform 1"/>
    <property type="match status" value="1"/>
</dbReference>
<evidence type="ECO:0000256" key="5">
    <source>
        <dbReference type="ARBA" id="ARBA00022723"/>
    </source>
</evidence>
<dbReference type="InterPro" id="IPR013083">
    <property type="entry name" value="Znf_RING/FYVE/PHD"/>
</dbReference>
<keyword evidence="19" id="KW-0436">Ligase</keyword>
<comment type="pathway">
    <text evidence="1">Protein modification; protein sumoylation.</text>
</comment>
<dbReference type="GO" id="GO:0016925">
    <property type="term" value="P:protein sumoylation"/>
    <property type="evidence" value="ECO:0007669"/>
    <property type="project" value="UniProtKB-UniPathway"/>
</dbReference>
<dbReference type="Pfam" id="PF02891">
    <property type="entry name" value="zf-MIZ"/>
    <property type="match status" value="1"/>
</dbReference>
<dbReference type="STRING" id="9838.ENSCDRP00005018943"/>
<gene>
    <name evidence="19" type="ORF">Cadr_000027727</name>
</gene>
<evidence type="ECO:0000256" key="8">
    <source>
        <dbReference type="ARBA" id="ARBA00022833"/>
    </source>
</evidence>
<feature type="domain" description="PINIT" evidence="18">
    <location>
        <begin position="79"/>
        <end position="240"/>
    </location>
</feature>
<proteinExistence type="inferred from homology"/>
<evidence type="ECO:0000259" key="17">
    <source>
        <dbReference type="PROSITE" id="PS51044"/>
    </source>
</evidence>
<keyword evidence="8" id="KW-0862">Zinc</keyword>
<name>A0A5N4CBC9_CAMDR</name>
<evidence type="ECO:0000313" key="20">
    <source>
        <dbReference type="Proteomes" id="UP000299084"/>
    </source>
</evidence>
<evidence type="ECO:0000256" key="9">
    <source>
        <dbReference type="ARBA" id="ARBA00022843"/>
    </source>
</evidence>
<evidence type="ECO:0000256" key="13">
    <source>
        <dbReference type="ARBA" id="ARBA00034306"/>
    </source>
</evidence>
<protein>
    <submittedName>
        <fullName evidence="19">E3 SUMO-protein ligase PIAS2</fullName>
    </submittedName>
</protein>
<keyword evidence="12" id="KW-0539">Nucleus</keyword>
<keyword evidence="9" id="KW-0832">Ubl conjugation</keyword>
<dbReference type="InterPro" id="IPR036361">
    <property type="entry name" value="SAP_dom_sf"/>
</dbReference>
<keyword evidence="11" id="KW-0804">Transcription</keyword>
<sequence length="604" mass="66356">MVSSFRVSELQVLLGFAGRNKSGRKHDLLMRALHLLKSGCSPAVQIKIRELYRRRYPRTLEGLSDLSTIKSSVFSLDGSSSPVEPDLAVAGIHSLPSTSVTPHSPSSPVGSVLLQDTKPTFEMQQPSPPIPPVHPDVQLKNLPFYDVLDVLIKPTSLVNKYVTDQDFLPGGRRDYTVQVQLRRGYAPPPKNGIEQKRPGRPLNITSLVRLSSAVPNQISISWASEIGKNYSMSVYLVRQLTSAMLLQRLKMKGIRNPDHSRALIKEKLTADPDSEIATTSLRVSLMCPLGKMRLTIPCRAVTCTHLQCFDAALYLQMNEKKPTWICPVCDKKAAYESLILDGLFMEILNDCSDVDEIKFQEDGSWCPMRPKKEAMKVSSQPCTKIETYQCENFYQVLAYSEEPFFDMSTIDSFARMQVSDSDLTAPHVSSSVLSKPCSVTVANEASKKKVDVIDLTIESSSDEEEDPPAKRKCIFMSETQSSPTKGVLMYQPSSVRVPSVTSVDPAALPPSLTDYSVPFHHTPISSMSSDLPGLDFLSLIPVDTQYCPPMFLDSLTSPLTASSTSVTTTSPHESSTHVSSSSSRSEPGVIASSGSNIPDVISLD</sequence>
<evidence type="ECO:0000256" key="6">
    <source>
        <dbReference type="ARBA" id="ARBA00022771"/>
    </source>
</evidence>
<dbReference type="GO" id="GO:0003712">
    <property type="term" value="F:transcription coregulator activity"/>
    <property type="evidence" value="ECO:0007669"/>
    <property type="project" value="TreeGrafter"/>
</dbReference>
<evidence type="ECO:0000259" key="18">
    <source>
        <dbReference type="PROSITE" id="PS51466"/>
    </source>
</evidence>
<feature type="region of interest" description="Disordered" evidence="15">
    <location>
        <begin position="561"/>
        <end position="604"/>
    </location>
</feature>
<keyword evidence="20" id="KW-1185">Reference proteome</keyword>
<organism evidence="19 20">
    <name type="scientific">Camelus dromedarius</name>
    <name type="common">Dromedary</name>
    <name type="synonym">Arabian camel</name>
    <dbReference type="NCBI Taxonomy" id="9838"/>
    <lineage>
        <taxon>Eukaryota</taxon>
        <taxon>Metazoa</taxon>
        <taxon>Chordata</taxon>
        <taxon>Craniata</taxon>
        <taxon>Vertebrata</taxon>
        <taxon>Euteleostomi</taxon>
        <taxon>Mammalia</taxon>
        <taxon>Eutheria</taxon>
        <taxon>Laurasiatheria</taxon>
        <taxon>Artiodactyla</taxon>
        <taxon>Tylopoda</taxon>
        <taxon>Camelidae</taxon>
        <taxon>Camelus</taxon>
    </lineage>
</organism>
<keyword evidence="3" id="KW-1017">Isopeptide bond</keyword>
<accession>A0A5N4CBC9</accession>
<keyword evidence="4" id="KW-0808">Transferase</keyword>
<dbReference type="CDD" id="cd16819">
    <property type="entry name" value="SP-RING_PIAS2"/>
    <property type="match status" value="1"/>
</dbReference>
<dbReference type="InterPro" id="IPR004181">
    <property type="entry name" value="Znf_MIZ"/>
</dbReference>
<dbReference type="GO" id="GO:0016604">
    <property type="term" value="C:nuclear body"/>
    <property type="evidence" value="ECO:0007669"/>
    <property type="project" value="UniProtKB-SubCell"/>
</dbReference>
<comment type="subcellular location">
    <subcellularLocation>
        <location evidence="13">Nucleus</location>
        <location evidence="13">Nuclear body</location>
    </subcellularLocation>
</comment>
<reference evidence="19 20" key="1">
    <citation type="journal article" date="2019" name="Mol. Ecol. Resour.">
        <title>Improving Illumina assemblies with Hi-C and long reads: an example with the North African dromedary.</title>
        <authorList>
            <person name="Elbers J.P."/>
            <person name="Rogers M.F."/>
            <person name="Perelman P.L."/>
            <person name="Proskuryakova A.A."/>
            <person name="Serdyukova N.A."/>
            <person name="Johnson W.E."/>
            <person name="Horin P."/>
            <person name="Corander J."/>
            <person name="Murphy D."/>
            <person name="Burger P.A."/>
        </authorList>
    </citation>
    <scope>NUCLEOTIDE SEQUENCE [LARGE SCALE GENOMIC DNA]</scope>
    <source>
        <strain evidence="19">Drom800</strain>
        <tissue evidence="19">Blood</tissue>
    </source>
</reference>
<evidence type="ECO:0000256" key="3">
    <source>
        <dbReference type="ARBA" id="ARBA00022499"/>
    </source>
</evidence>
<dbReference type="AlphaFoldDB" id="A0A5N4CBC9"/>
<evidence type="ECO:0000256" key="11">
    <source>
        <dbReference type="ARBA" id="ARBA00023163"/>
    </source>
</evidence>
<comment type="caution">
    <text evidence="19">The sequence shown here is derived from an EMBL/GenBank/DDBJ whole genome shotgun (WGS) entry which is preliminary data.</text>
</comment>
<keyword evidence="5" id="KW-0479">Metal-binding</keyword>
<dbReference type="GO" id="GO:0016874">
    <property type="term" value="F:ligase activity"/>
    <property type="evidence" value="ECO:0007669"/>
    <property type="project" value="UniProtKB-KW"/>
</dbReference>
<keyword evidence="10" id="KW-0805">Transcription regulation</keyword>
<dbReference type="Pfam" id="PF02037">
    <property type="entry name" value="SAP"/>
    <property type="match status" value="1"/>
</dbReference>
<dbReference type="InterPro" id="IPR003034">
    <property type="entry name" value="SAP_dom"/>
</dbReference>
<dbReference type="PANTHER" id="PTHR10782">
    <property type="entry name" value="ZINC FINGER MIZ DOMAIN-CONTAINING PROTEIN"/>
    <property type="match status" value="1"/>
</dbReference>
<dbReference type="FunFam" id="3.30.40.10:FF:000003">
    <property type="entry name" value="E3 SUMO-protein ligase PIAS2 isoform X1"/>
    <property type="match status" value="1"/>
</dbReference>
<feature type="compositionally biased region" description="Low complexity" evidence="15">
    <location>
        <begin position="561"/>
        <end position="586"/>
    </location>
</feature>
<dbReference type="SUPFAM" id="SSF68906">
    <property type="entry name" value="SAP domain"/>
    <property type="match status" value="1"/>
</dbReference>
<evidence type="ECO:0000259" key="16">
    <source>
        <dbReference type="PROSITE" id="PS50800"/>
    </source>
</evidence>
<dbReference type="PANTHER" id="PTHR10782:SF12">
    <property type="entry name" value="E3 SUMO-PROTEIN LIGASE PIAS2"/>
    <property type="match status" value="1"/>
</dbReference>
<dbReference type="GO" id="GO:0008270">
    <property type="term" value="F:zinc ion binding"/>
    <property type="evidence" value="ECO:0007669"/>
    <property type="project" value="UniProtKB-KW"/>
</dbReference>
<evidence type="ECO:0000256" key="7">
    <source>
        <dbReference type="ARBA" id="ARBA00022786"/>
    </source>
</evidence>
<dbReference type="PROSITE" id="PS51466">
    <property type="entry name" value="PINIT"/>
    <property type="match status" value="1"/>
</dbReference>
<evidence type="ECO:0000256" key="15">
    <source>
        <dbReference type="SAM" id="MobiDB-lite"/>
    </source>
</evidence>
<feature type="domain" description="SP-RING-type" evidence="17">
    <location>
        <begin position="272"/>
        <end position="353"/>
    </location>
</feature>
<dbReference type="Gene3D" id="1.10.720.30">
    <property type="entry name" value="SAP domain"/>
    <property type="match status" value="1"/>
</dbReference>
<dbReference type="UniPathway" id="UPA00886"/>
<dbReference type="Gene3D" id="2.60.120.780">
    <property type="entry name" value="PINIT domain"/>
    <property type="match status" value="1"/>
</dbReference>
<dbReference type="EMBL" id="JWIN03000030">
    <property type="protein sequence ID" value="KAB1256157.1"/>
    <property type="molecule type" value="Genomic_DNA"/>
</dbReference>
<dbReference type="GO" id="GO:0000785">
    <property type="term" value="C:chromatin"/>
    <property type="evidence" value="ECO:0007669"/>
    <property type="project" value="TreeGrafter"/>
</dbReference>